<sequence length="253" mass="28283">MTDRRTVCSTSELFNAADADIVFRSSDNVVFRIHARNLAVTSGGFPPAGFSSADEIVDLTEEASTLELMFQFVYPRPQSSLEVLGFNELSKLAEAVEKYQIYPAMQLCNIFMTNALPENALGVLEYSMRHGYPSLSNRAAPFVTLERISASLNTVSPTLLRAWIRYYDTWNEKIRHATLTAPSGHKCANWSEYQRKIFFALGELTGIKNDVSIAAVITVPHFASICCKDDAARWHQNFSKKISDASMPPALYH</sequence>
<dbReference type="EMBL" id="BRPK01000018">
    <property type="protein sequence ID" value="GLB44795.1"/>
    <property type="molecule type" value="Genomic_DNA"/>
</dbReference>
<protein>
    <recommendedName>
        <fullName evidence="3">BTB domain-containing protein</fullName>
    </recommendedName>
</protein>
<evidence type="ECO:0000313" key="2">
    <source>
        <dbReference type="Proteomes" id="UP001063166"/>
    </source>
</evidence>
<dbReference type="Proteomes" id="UP001063166">
    <property type="component" value="Unassembled WGS sequence"/>
</dbReference>
<organism evidence="1 2">
    <name type="scientific">Lyophyllum shimeji</name>
    <name type="common">Hon-shimeji</name>
    <name type="synonym">Tricholoma shimeji</name>
    <dbReference type="NCBI Taxonomy" id="47721"/>
    <lineage>
        <taxon>Eukaryota</taxon>
        <taxon>Fungi</taxon>
        <taxon>Dikarya</taxon>
        <taxon>Basidiomycota</taxon>
        <taxon>Agaricomycotina</taxon>
        <taxon>Agaricomycetes</taxon>
        <taxon>Agaricomycetidae</taxon>
        <taxon>Agaricales</taxon>
        <taxon>Tricholomatineae</taxon>
        <taxon>Lyophyllaceae</taxon>
        <taxon>Lyophyllum</taxon>
    </lineage>
</organism>
<evidence type="ECO:0008006" key="3">
    <source>
        <dbReference type="Google" id="ProtNLM"/>
    </source>
</evidence>
<keyword evidence="2" id="KW-1185">Reference proteome</keyword>
<dbReference type="InterPro" id="IPR011333">
    <property type="entry name" value="SKP1/BTB/POZ_sf"/>
</dbReference>
<proteinExistence type="predicted"/>
<dbReference type="Gene3D" id="3.30.710.10">
    <property type="entry name" value="Potassium Channel Kv1.1, Chain A"/>
    <property type="match status" value="1"/>
</dbReference>
<evidence type="ECO:0000313" key="1">
    <source>
        <dbReference type="EMBL" id="GLB44795.1"/>
    </source>
</evidence>
<accession>A0A9P3PZD6</accession>
<gene>
    <name evidence="1" type="ORF">LshimejAT787_1801320</name>
</gene>
<name>A0A9P3PZD6_LYOSH</name>
<dbReference type="OrthoDB" id="3184970at2759"/>
<comment type="caution">
    <text evidence="1">The sequence shown here is derived from an EMBL/GenBank/DDBJ whole genome shotgun (WGS) entry which is preliminary data.</text>
</comment>
<dbReference type="AlphaFoldDB" id="A0A9P3PZD6"/>
<reference evidence="1" key="1">
    <citation type="submission" date="2022-07" db="EMBL/GenBank/DDBJ databases">
        <title>The genome of Lyophyllum shimeji provides insight into the initial evolution of ectomycorrhizal fungal genome.</title>
        <authorList>
            <person name="Kobayashi Y."/>
            <person name="Shibata T."/>
            <person name="Hirakawa H."/>
            <person name="Shigenobu S."/>
            <person name="Nishiyama T."/>
            <person name="Yamada A."/>
            <person name="Hasebe M."/>
            <person name="Kawaguchi M."/>
        </authorList>
    </citation>
    <scope>NUCLEOTIDE SEQUENCE</scope>
    <source>
        <strain evidence="1">AT787</strain>
    </source>
</reference>